<feature type="transmembrane region" description="Helical" evidence="1">
    <location>
        <begin position="83"/>
        <end position="104"/>
    </location>
</feature>
<feature type="transmembrane region" description="Helical" evidence="1">
    <location>
        <begin position="178"/>
        <end position="199"/>
    </location>
</feature>
<dbReference type="EMBL" id="JAATEP010000002">
    <property type="protein sequence ID" value="NJP88733.1"/>
    <property type="molecule type" value="Genomic_DNA"/>
</dbReference>
<gene>
    <name evidence="2" type="ORF">HCN51_04565</name>
</gene>
<keyword evidence="1" id="KW-0812">Transmembrane</keyword>
<feature type="transmembrane region" description="Helical" evidence="1">
    <location>
        <begin position="153"/>
        <end position="172"/>
    </location>
</feature>
<evidence type="ECO:0000256" key="1">
    <source>
        <dbReference type="SAM" id="Phobius"/>
    </source>
</evidence>
<dbReference type="RefSeq" id="WP_168007061.1">
    <property type="nucleotide sequence ID" value="NZ_JAATEP010000002.1"/>
</dbReference>
<evidence type="ECO:0000313" key="3">
    <source>
        <dbReference type="Proteomes" id="UP000696294"/>
    </source>
</evidence>
<comment type="caution">
    <text evidence="2">The sequence shown here is derived from an EMBL/GenBank/DDBJ whole genome shotgun (WGS) entry which is preliminary data.</text>
</comment>
<organism evidence="2 3">
    <name type="scientific">Nonomuraea composti</name>
    <dbReference type="NCBI Taxonomy" id="2720023"/>
    <lineage>
        <taxon>Bacteria</taxon>
        <taxon>Bacillati</taxon>
        <taxon>Actinomycetota</taxon>
        <taxon>Actinomycetes</taxon>
        <taxon>Streptosporangiales</taxon>
        <taxon>Streptosporangiaceae</taxon>
        <taxon>Nonomuraea</taxon>
    </lineage>
</organism>
<evidence type="ECO:0008006" key="4">
    <source>
        <dbReference type="Google" id="ProtNLM"/>
    </source>
</evidence>
<feature type="transmembrane region" description="Helical" evidence="1">
    <location>
        <begin position="57"/>
        <end position="76"/>
    </location>
</feature>
<proteinExistence type="predicted"/>
<name>A0ABX1AT01_9ACTN</name>
<keyword evidence="1" id="KW-0472">Membrane</keyword>
<dbReference type="Proteomes" id="UP000696294">
    <property type="component" value="Unassembled WGS sequence"/>
</dbReference>
<keyword evidence="3" id="KW-1185">Reference proteome</keyword>
<feature type="transmembrane region" description="Helical" evidence="1">
    <location>
        <begin position="12"/>
        <end position="37"/>
    </location>
</feature>
<evidence type="ECO:0000313" key="2">
    <source>
        <dbReference type="EMBL" id="NJP88733.1"/>
    </source>
</evidence>
<accession>A0ABX1AT01</accession>
<sequence>MARSGTTPWRHLLAALHVLTSVGWMAFALALVVLLSHAMRTGDPAGYRMADLLDDDILLHFANASAFTGLMLSGMTRWGYTRYWWVLAKLLMTLCQLYAGIFLLGTRLDAFAAGSREPATALIAGTGLMASALAVQTWLAVAKPWKRTPWARAAAPEVPAWMLAAAVAVPVADYLTATLVFGHPAPLLTVLTVLGYPIWRAARAGGRRPARA</sequence>
<feature type="transmembrane region" description="Helical" evidence="1">
    <location>
        <begin position="119"/>
        <end position="141"/>
    </location>
</feature>
<reference evidence="2 3" key="1">
    <citation type="submission" date="2020-03" db="EMBL/GenBank/DDBJ databases">
        <title>WGS of actinomycetes isolated from Thailand.</title>
        <authorList>
            <person name="Thawai C."/>
        </authorList>
    </citation>
    <scope>NUCLEOTIDE SEQUENCE [LARGE SCALE GENOMIC DNA]</scope>
    <source>
        <strain evidence="2 3">FMUSA5-5</strain>
    </source>
</reference>
<protein>
    <recommendedName>
        <fullName evidence="4">DUF2269 domain-containing protein</fullName>
    </recommendedName>
</protein>
<keyword evidence="1" id="KW-1133">Transmembrane helix</keyword>